<dbReference type="Pfam" id="PF00691">
    <property type="entry name" value="OmpA"/>
    <property type="match status" value="1"/>
</dbReference>
<keyword evidence="8" id="KW-1185">Reference proteome</keyword>
<evidence type="ECO:0000256" key="5">
    <source>
        <dbReference type="SAM" id="MobiDB-lite"/>
    </source>
</evidence>
<feature type="domain" description="OmpA-like" evidence="6">
    <location>
        <begin position="74"/>
        <end position="191"/>
    </location>
</feature>
<dbReference type="AlphaFoldDB" id="A0A2P8CDN7"/>
<evidence type="ECO:0000256" key="4">
    <source>
        <dbReference type="PROSITE-ProRule" id="PRU00473"/>
    </source>
</evidence>
<dbReference type="PANTHER" id="PTHR30329:SF21">
    <property type="entry name" value="LIPOPROTEIN YIAD-RELATED"/>
    <property type="match status" value="1"/>
</dbReference>
<keyword evidence="3" id="KW-0998">Cell outer membrane</keyword>
<evidence type="ECO:0000256" key="1">
    <source>
        <dbReference type="ARBA" id="ARBA00004442"/>
    </source>
</evidence>
<dbReference type="Proteomes" id="UP000240542">
    <property type="component" value="Unassembled WGS sequence"/>
</dbReference>
<dbReference type="SUPFAM" id="SSF103088">
    <property type="entry name" value="OmpA-like"/>
    <property type="match status" value="1"/>
</dbReference>
<dbReference type="CDD" id="cd07185">
    <property type="entry name" value="OmpA_C-like"/>
    <property type="match status" value="1"/>
</dbReference>
<dbReference type="Gene3D" id="3.30.1330.60">
    <property type="entry name" value="OmpA-like domain"/>
    <property type="match status" value="1"/>
</dbReference>
<gene>
    <name evidence="7" type="ORF">CLV63_14136</name>
</gene>
<evidence type="ECO:0000313" key="8">
    <source>
        <dbReference type="Proteomes" id="UP000240542"/>
    </source>
</evidence>
<dbReference type="InterPro" id="IPR050330">
    <property type="entry name" value="Bact_OuterMem_StrucFunc"/>
</dbReference>
<dbReference type="GO" id="GO:0009279">
    <property type="term" value="C:cell outer membrane"/>
    <property type="evidence" value="ECO:0007669"/>
    <property type="project" value="UniProtKB-SubCell"/>
</dbReference>
<organism evidence="7 8">
    <name type="scientific">Murinocardiopsis flavida</name>
    <dbReference type="NCBI Taxonomy" id="645275"/>
    <lineage>
        <taxon>Bacteria</taxon>
        <taxon>Bacillati</taxon>
        <taxon>Actinomycetota</taxon>
        <taxon>Actinomycetes</taxon>
        <taxon>Streptosporangiales</taxon>
        <taxon>Nocardiopsidaceae</taxon>
        <taxon>Murinocardiopsis</taxon>
    </lineage>
</organism>
<dbReference type="InterPro" id="IPR006664">
    <property type="entry name" value="OMP_bac"/>
</dbReference>
<feature type="region of interest" description="Disordered" evidence="5">
    <location>
        <begin position="159"/>
        <end position="221"/>
    </location>
</feature>
<name>A0A2P8CDN7_9ACTN</name>
<feature type="non-terminal residue" evidence="7">
    <location>
        <position position="1"/>
    </location>
</feature>
<accession>A0A2P8CDN7</accession>
<evidence type="ECO:0000259" key="6">
    <source>
        <dbReference type="PROSITE" id="PS51123"/>
    </source>
</evidence>
<dbReference type="RefSeq" id="WP_245929275.1">
    <property type="nucleotide sequence ID" value="NZ_PYGA01000041.1"/>
</dbReference>
<dbReference type="InterPro" id="IPR036737">
    <property type="entry name" value="OmpA-like_sf"/>
</dbReference>
<comment type="caution">
    <text evidence="7">The sequence shown here is derived from an EMBL/GenBank/DDBJ whole genome shotgun (WGS) entry which is preliminary data.</text>
</comment>
<dbReference type="PRINTS" id="PR01021">
    <property type="entry name" value="OMPADOMAIN"/>
</dbReference>
<evidence type="ECO:0000256" key="3">
    <source>
        <dbReference type="ARBA" id="ARBA00023237"/>
    </source>
</evidence>
<dbReference type="PROSITE" id="PS51123">
    <property type="entry name" value="OMPA_2"/>
    <property type="match status" value="1"/>
</dbReference>
<evidence type="ECO:0000256" key="2">
    <source>
        <dbReference type="ARBA" id="ARBA00023136"/>
    </source>
</evidence>
<protein>
    <submittedName>
        <fullName evidence="7">Outer membrane protein OmpA-like peptidoglycan-associated protein</fullName>
    </submittedName>
</protein>
<sequence>AAAMPAPAAEASHATLYTAMSGLFIDVPISPGTPDLDALGVEDPDTALDNGAKPHPWDLTGYTTSPEDDIVENAAGTNINLNADVLFDVDESTLTGKATDILAETAAEIDGYGATEVDIAGHTDSTGDDAINKPLSDKRAEAVRTALEDLTDTEVAFTATGHGSAEPIASNDTEEGRQRNRRVTVTIPQDAKPDTAPSPGAGSGAKGKPATEFSAKTTEDEKATVRLTGLRRLAGEVVMLTYTVTNDDTEEIGDWTPVDTADPWTYLLTPPSGLSLRDPATEREYGTAGYVPKGESDALLACACSDIDSYLQPGESTGEFTNLMIVPENVTTVDVTGDRLPAMKGVAIE</sequence>
<dbReference type="PANTHER" id="PTHR30329">
    <property type="entry name" value="STATOR ELEMENT OF FLAGELLAR MOTOR COMPLEX"/>
    <property type="match status" value="1"/>
</dbReference>
<evidence type="ECO:0000313" key="7">
    <source>
        <dbReference type="EMBL" id="PSK83070.1"/>
    </source>
</evidence>
<dbReference type="PRINTS" id="PR01023">
    <property type="entry name" value="NAFLGMOTY"/>
</dbReference>
<reference evidence="7 8" key="1">
    <citation type="submission" date="2018-03" db="EMBL/GenBank/DDBJ databases">
        <title>Genomic Encyclopedia of Archaeal and Bacterial Type Strains, Phase II (KMG-II): from individual species to whole genera.</title>
        <authorList>
            <person name="Goeker M."/>
        </authorList>
    </citation>
    <scope>NUCLEOTIDE SEQUENCE [LARGE SCALE GENOMIC DNA]</scope>
    <source>
        <strain evidence="7 8">DSM 45312</strain>
    </source>
</reference>
<dbReference type="InterPro" id="IPR006665">
    <property type="entry name" value="OmpA-like"/>
</dbReference>
<proteinExistence type="predicted"/>
<keyword evidence="2 4" id="KW-0472">Membrane</keyword>
<dbReference type="EMBL" id="PYGA01000041">
    <property type="protein sequence ID" value="PSK83070.1"/>
    <property type="molecule type" value="Genomic_DNA"/>
</dbReference>
<comment type="subcellular location">
    <subcellularLocation>
        <location evidence="1">Cell outer membrane</location>
    </subcellularLocation>
</comment>